<reference evidence="2" key="1">
    <citation type="submission" date="2018-06" db="EMBL/GenBank/DDBJ databases">
        <authorList>
            <person name="Zhirakovskaya E."/>
        </authorList>
    </citation>
    <scope>NUCLEOTIDE SEQUENCE</scope>
</reference>
<dbReference type="GO" id="GO:0008324">
    <property type="term" value="F:monoatomic cation transmembrane transporter activity"/>
    <property type="evidence" value="ECO:0007669"/>
    <property type="project" value="InterPro"/>
</dbReference>
<dbReference type="PROSITE" id="PS51202">
    <property type="entry name" value="RCK_C"/>
    <property type="match status" value="1"/>
</dbReference>
<sequence length="123" mass="13684">DRTDPTRIEAMFRREDAIAAYHFALGSAARTDHLPQRVATRTTKSTRYLDFEIPPGSVADGRSIREVQWPEGCIVVSVHRGNELLVASGDVELHAGDALTVFCDEAARRRLIERLTPHSESEA</sequence>
<proteinExistence type="predicted"/>
<protein>
    <recommendedName>
        <fullName evidence="1">RCK C-terminal domain-containing protein</fullName>
    </recommendedName>
</protein>
<organism evidence="2">
    <name type="scientific">hydrothermal vent metagenome</name>
    <dbReference type="NCBI Taxonomy" id="652676"/>
    <lineage>
        <taxon>unclassified sequences</taxon>
        <taxon>metagenomes</taxon>
        <taxon>ecological metagenomes</taxon>
    </lineage>
</organism>
<dbReference type="InterPro" id="IPR006037">
    <property type="entry name" value="RCK_C"/>
</dbReference>
<evidence type="ECO:0000259" key="1">
    <source>
        <dbReference type="PROSITE" id="PS51202"/>
    </source>
</evidence>
<accession>A0A3B0SJV6</accession>
<evidence type="ECO:0000313" key="2">
    <source>
        <dbReference type="EMBL" id="VAW06521.1"/>
    </source>
</evidence>
<dbReference type="GO" id="GO:0006813">
    <property type="term" value="P:potassium ion transport"/>
    <property type="evidence" value="ECO:0007669"/>
    <property type="project" value="InterPro"/>
</dbReference>
<name>A0A3B0SJV6_9ZZZZ</name>
<dbReference type="SUPFAM" id="SSF116726">
    <property type="entry name" value="TrkA C-terminal domain-like"/>
    <property type="match status" value="1"/>
</dbReference>
<feature type="domain" description="RCK C-terminal" evidence="1">
    <location>
        <begin position="36"/>
        <end position="118"/>
    </location>
</feature>
<dbReference type="Gene3D" id="3.30.70.1450">
    <property type="entry name" value="Regulator of K+ conductance, C-terminal domain"/>
    <property type="match status" value="1"/>
</dbReference>
<dbReference type="AlphaFoldDB" id="A0A3B0SJV6"/>
<feature type="non-terminal residue" evidence="2">
    <location>
        <position position="1"/>
    </location>
</feature>
<dbReference type="EMBL" id="UOEI01000475">
    <property type="protein sequence ID" value="VAW06521.1"/>
    <property type="molecule type" value="Genomic_DNA"/>
</dbReference>
<dbReference type="Pfam" id="PF02080">
    <property type="entry name" value="TrkA_C"/>
    <property type="match status" value="1"/>
</dbReference>
<dbReference type="InterPro" id="IPR036721">
    <property type="entry name" value="RCK_C_sf"/>
</dbReference>
<gene>
    <name evidence="2" type="ORF">MNBD_ACTINO01-462</name>
</gene>